<feature type="transmembrane region" description="Helical" evidence="6">
    <location>
        <begin position="302"/>
        <end position="326"/>
    </location>
</feature>
<dbReference type="Pfam" id="PF13440">
    <property type="entry name" value="Polysacc_synt_3"/>
    <property type="match status" value="1"/>
</dbReference>
<evidence type="ECO:0000256" key="2">
    <source>
        <dbReference type="ARBA" id="ARBA00022475"/>
    </source>
</evidence>
<feature type="transmembrane region" description="Helical" evidence="6">
    <location>
        <begin position="390"/>
        <end position="411"/>
    </location>
</feature>
<evidence type="ECO:0000313" key="7">
    <source>
        <dbReference type="EMBL" id="GAA4779799.1"/>
    </source>
</evidence>
<feature type="transmembrane region" description="Helical" evidence="6">
    <location>
        <begin position="364"/>
        <end position="384"/>
    </location>
</feature>
<dbReference type="PANTHER" id="PTHR30250:SF11">
    <property type="entry name" value="O-ANTIGEN TRANSPORTER-RELATED"/>
    <property type="match status" value="1"/>
</dbReference>
<keyword evidence="5 6" id="KW-0472">Membrane</keyword>
<feature type="transmembrane region" description="Helical" evidence="6">
    <location>
        <begin position="45"/>
        <end position="62"/>
    </location>
</feature>
<comment type="subcellular location">
    <subcellularLocation>
        <location evidence="1">Cell membrane</location>
        <topology evidence="1">Multi-pass membrane protein</topology>
    </subcellularLocation>
</comment>
<feature type="transmembrane region" description="Helical" evidence="6">
    <location>
        <begin position="12"/>
        <end position="33"/>
    </location>
</feature>
<accession>A0ABP9AE87</accession>
<evidence type="ECO:0000256" key="3">
    <source>
        <dbReference type="ARBA" id="ARBA00022692"/>
    </source>
</evidence>
<evidence type="ECO:0000256" key="6">
    <source>
        <dbReference type="SAM" id="Phobius"/>
    </source>
</evidence>
<name>A0ABP9AE87_9SPHI</name>
<keyword evidence="2" id="KW-1003">Cell membrane</keyword>
<sequence length="445" mass="50012">MSTTKNYWLHSGIINLLQNALTVLVGFAGFYLLVRVLPKEEYGTWILYLSVVGILEIARNGLTQNAIIKYLSAAEGLEQGKITTASLVVNATLTVFISFLIIALAPYSGTVWHSELLPQMFYLYCLQFLISSLLNQFNCMEQAKLSFTGTFVSNTVRQVLFLGYLVYCFTYRQHASLFTLVYVQLIAVIIATGIAWYYSRRHLLFSKKLDINWMKKILHYGKYAFGISISSMLSSSIDQMMLGSMLSKAATGSYNIAVRISNLVDIPTNAMAAIVFPQSAKRVEEEGISALKYLYEKSVGTILGLLVPALLFVFLFTEPIITLLVGEQYHDAIPLLHITLVTALFVPYGRQVGTILSAAGRTRLNFFIVLFTALVNILLNFFFIKQMGVVGAAYATLIANAVGFLAAQFILRKDYHINMWNPWAYAWLFYKELYQKFILKSPKSA</sequence>
<evidence type="ECO:0000313" key="8">
    <source>
        <dbReference type="Proteomes" id="UP001501411"/>
    </source>
</evidence>
<evidence type="ECO:0000256" key="5">
    <source>
        <dbReference type="ARBA" id="ARBA00023136"/>
    </source>
</evidence>
<organism evidence="7 8">
    <name type="scientific">Olivibacter ginsenosidimutans</name>
    <dbReference type="NCBI Taxonomy" id="1176537"/>
    <lineage>
        <taxon>Bacteria</taxon>
        <taxon>Pseudomonadati</taxon>
        <taxon>Bacteroidota</taxon>
        <taxon>Sphingobacteriia</taxon>
        <taxon>Sphingobacteriales</taxon>
        <taxon>Sphingobacteriaceae</taxon>
        <taxon>Olivibacter</taxon>
    </lineage>
</organism>
<feature type="transmembrane region" description="Helical" evidence="6">
    <location>
        <begin position="146"/>
        <end position="167"/>
    </location>
</feature>
<protein>
    <submittedName>
        <fullName evidence="7">Flippase</fullName>
    </submittedName>
</protein>
<dbReference type="RefSeq" id="WP_345229942.1">
    <property type="nucleotide sequence ID" value="NZ_BAABIQ010000003.1"/>
</dbReference>
<gene>
    <name evidence="7" type="ORF">GCM10023231_03250</name>
</gene>
<dbReference type="CDD" id="cd13128">
    <property type="entry name" value="MATE_Wzx_like"/>
    <property type="match status" value="1"/>
</dbReference>
<dbReference type="Proteomes" id="UP001501411">
    <property type="component" value="Unassembled WGS sequence"/>
</dbReference>
<feature type="transmembrane region" description="Helical" evidence="6">
    <location>
        <begin position="179"/>
        <end position="198"/>
    </location>
</feature>
<feature type="transmembrane region" description="Helical" evidence="6">
    <location>
        <begin position="82"/>
        <end position="104"/>
    </location>
</feature>
<dbReference type="PANTHER" id="PTHR30250">
    <property type="entry name" value="PST FAMILY PREDICTED COLANIC ACID TRANSPORTER"/>
    <property type="match status" value="1"/>
</dbReference>
<reference evidence="8" key="1">
    <citation type="journal article" date="2019" name="Int. J. Syst. Evol. Microbiol.">
        <title>The Global Catalogue of Microorganisms (GCM) 10K type strain sequencing project: providing services to taxonomists for standard genome sequencing and annotation.</title>
        <authorList>
            <consortium name="The Broad Institute Genomics Platform"/>
            <consortium name="The Broad Institute Genome Sequencing Center for Infectious Disease"/>
            <person name="Wu L."/>
            <person name="Ma J."/>
        </authorList>
    </citation>
    <scope>NUCLEOTIDE SEQUENCE [LARGE SCALE GENOMIC DNA]</scope>
    <source>
        <strain evidence="8">JCM 18200</strain>
    </source>
</reference>
<feature type="transmembrane region" description="Helical" evidence="6">
    <location>
        <begin position="116"/>
        <end position="134"/>
    </location>
</feature>
<keyword evidence="8" id="KW-1185">Reference proteome</keyword>
<dbReference type="EMBL" id="BAABIQ010000003">
    <property type="protein sequence ID" value="GAA4779799.1"/>
    <property type="molecule type" value="Genomic_DNA"/>
</dbReference>
<dbReference type="InterPro" id="IPR050833">
    <property type="entry name" value="Poly_Biosynth_Transport"/>
</dbReference>
<evidence type="ECO:0000256" key="1">
    <source>
        <dbReference type="ARBA" id="ARBA00004651"/>
    </source>
</evidence>
<comment type="caution">
    <text evidence="7">The sequence shown here is derived from an EMBL/GenBank/DDBJ whole genome shotgun (WGS) entry which is preliminary data.</text>
</comment>
<evidence type="ECO:0000256" key="4">
    <source>
        <dbReference type="ARBA" id="ARBA00022989"/>
    </source>
</evidence>
<feature type="transmembrane region" description="Helical" evidence="6">
    <location>
        <begin position="332"/>
        <end position="352"/>
    </location>
</feature>
<keyword evidence="3 6" id="KW-0812">Transmembrane</keyword>
<proteinExistence type="predicted"/>
<keyword evidence="4 6" id="KW-1133">Transmembrane helix</keyword>